<evidence type="ECO:0000313" key="1">
    <source>
        <dbReference type="EMBL" id="VDN19502.1"/>
    </source>
</evidence>
<sequence>MTTTRHILMLQDTALTQKTASKKGVRGSLSTIAPPLADLWRSAANLDPRPLLVSMVLKHCSVTYFVERLDAKRKAQNEYQQLPHQRGKRLAGDAN</sequence>
<dbReference type="AlphaFoldDB" id="A0A183DT72"/>
<evidence type="ECO:0000313" key="3">
    <source>
        <dbReference type="WBParaSite" id="GPUH_0001192701-mRNA-1"/>
    </source>
</evidence>
<protein>
    <submittedName>
        <fullName evidence="3">Transposase</fullName>
    </submittedName>
</protein>
<gene>
    <name evidence="1" type="ORF">GPUH_LOCUS11913</name>
</gene>
<accession>A0A183DT72</accession>
<name>A0A183DT72_9BILA</name>
<dbReference type="WBParaSite" id="GPUH_0001192701-mRNA-1">
    <property type="protein sequence ID" value="GPUH_0001192701-mRNA-1"/>
    <property type="gene ID" value="GPUH_0001192701"/>
</dbReference>
<evidence type="ECO:0000313" key="2">
    <source>
        <dbReference type="Proteomes" id="UP000271098"/>
    </source>
</evidence>
<reference evidence="3" key="1">
    <citation type="submission" date="2016-06" db="UniProtKB">
        <authorList>
            <consortium name="WormBaseParasite"/>
        </authorList>
    </citation>
    <scope>IDENTIFICATION</scope>
</reference>
<keyword evidence="2" id="KW-1185">Reference proteome</keyword>
<organism evidence="3">
    <name type="scientific">Gongylonema pulchrum</name>
    <dbReference type="NCBI Taxonomy" id="637853"/>
    <lineage>
        <taxon>Eukaryota</taxon>
        <taxon>Metazoa</taxon>
        <taxon>Ecdysozoa</taxon>
        <taxon>Nematoda</taxon>
        <taxon>Chromadorea</taxon>
        <taxon>Rhabditida</taxon>
        <taxon>Spirurina</taxon>
        <taxon>Spiruromorpha</taxon>
        <taxon>Spiruroidea</taxon>
        <taxon>Gongylonematidae</taxon>
        <taxon>Gongylonema</taxon>
    </lineage>
</organism>
<reference evidence="1 2" key="2">
    <citation type="submission" date="2018-11" db="EMBL/GenBank/DDBJ databases">
        <authorList>
            <consortium name="Pathogen Informatics"/>
        </authorList>
    </citation>
    <scope>NUCLEOTIDE SEQUENCE [LARGE SCALE GENOMIC DNA]</scope>
</reference>
<dbReference type="EMBL" id="UYRT01078895">
    <property type="protein sequence ID" value="VDN19502.1"/>
    <property type="molecule type" value="Genomic_DNA"/>
</dbReference>
<proteinExistence type="predicted"/>
<dbReference type="Proteomes" id="UP000271098">
    <property type="component" value="Unassembled WGS sequence"/>
</dbReference>